<dbReference type="InterPro" id="IPR043502">
    <property type="entry name" value="DNA/RNA_pol_sf"/>
</dbReference>
<dbReference type="OrthoDB" id="536206at2759"/>
<gene>
    <name evidence="2" type="ORF">Vretifemale_19447</name>
</gene>
<dbReference type="Proteomes" id="UP000747110">
    <property type="component" value="Unassembled WGS sequence"/>
</dbReference>
<feature type="domain" description="Reverse transcriptase" evidence="1">
    <location>
        <begin position="241"/>
        <end position="431"/>
    </location>
</feature>
<dbReference type="PROSITE" id="PS50878">
    <property type="entry name" value="RT_POL"/>
    <property type="match status" value="1"/>
</dbReference>
<dbReference type="EMBL" id="BNCP01000070">
    <property type="protein sequence ID" value="GIL91857.1"/>
    <property type="molecule type" value="Genomic_DNA"/>
</dbReference>
<reference evidence="2" key="1">
    <citation type="journal article" date="2021" name="Proc. Natl. Acad. Sci. U.S.A.">
        <title>Three genomes in the algal genus Volvox reveal the fate of a haploid sex-determining region after a transition to homothallism.</title>
        <authorList>
            <person name="Yamamoto K."/>
            <person name="Hamaji T."/>
            <person name="Kawai-Toyooka H."/>
            <person name="Matsuzaki R."/>
            <person name="Takahashi F."/>
            <person name="Nishimura Y."/>
            <person name="Kawachi M."/>
            <person name="Noguchi H."/>
            <person name="Minakuchi Y."/>
            <person name="Umen J.G."/>
            <person name="Toyoda A."/>
            <person name="Nozaki H."/>
        </authorList>
    </citation>
    <scope>NUCLEOTIDE SEQUENCE</scope>
    <source>
        <strain evidence="2">NIES-3786</strain>
    </source>
</reference>
<evidence type="ECO:0000259" key="1">
    <source>
        <dbReference type="PROSITE" id="PS50878"/>
    </source>
</evidence>
<dbReference type="PANTHER" id="PTHR19446">
    <property type="entry name" value="REVERSE TRANSCRIPTASES"/>
    <property type="match status" value="1"/>
</dbReference>
<proteinExistence type="predicted"/>
<evidence type="ECO:0000313" key="3">
    <source>
        <dbReference type="Proteomes" id="UP000747110"/>
    </source>
</evidence>
<dbReference type="CDD" id="cd01650">
    <property type="entry name" value="RT_nLTR_like"/>
    <property type="match status" value="1"/>
</dbReference>
<name>A0A8J4CXU5_9CHLO</name>
<protein>
    <recommendedName>
        <fullName evidence="1">Reverse transcriptase domain-containing protein</fullName>
    </recommendedName>
</protein>
<dbReference type="SUPFAM" id="SSF56672">
    <property type="entry name" value="DNA/RNA polymerases"/>
    <property type="match status" value="1"/>
</dbReference>
<feature type="non-terminal residue" evidence="2">
    <location>
        <position position="1"/>
    </location>
</feature>
<evidence type="ECO:0000313" key="2">
    <source>
        <dbReference type="EMBL" id="GIL91857.1"/>
    </source>
</evidence>
<keyword evidence="3" id="KW-1185">Reference proteome</keyword>
<dbReference type="Pfam" id="PF00078">
    <property type="entry name" value="RVT_1"/>
    <property type="match status" value="1"/>
</dbReference>
<sequence>RNQCQEAPSAEENPGNLIAWWPGFKRRLTSLAHQLSKVAQQRRQQPSPHTQEARLEVQQAQQALDATPHSPQLLQQLVDAQASLGRMHIEDNLRAAYKARIHWLHAGERPGPALTTFLQTPSQDQQAAPVALQARSGRLVTNPAQLPQVVADFWAEVCRAPDFTTPEDRQSVLTQLAAANIRLPEEADEVVGAPTITVAELGFALKKSQPGKAPGWDGIPTDLYRKFWPEIGNTMAALFTAIVKTGQVPTGFLDGIIKVLYKKGDPKQPGNYRPLTLLCSDYRLLAKVLANRLGPVLGRIISPEQSAFLPKRLIGASVLFLHHLPHLLRKLNRQGLLAFLDFAKAYDTVDRNFLLGAMEAMGVGPQLCRWTRLLLSNTRARAMVNGFKSRLVKMEAGVQQGCPLAPLLYLFVGQALFCWLKSQELGLRLLP</sequence>
<organism evidence="2 3">
    <name type="scientific">Volvox reticuliferus</name>
    <dbReference type="NCBI Taxonomy" id="1737510"/>
    <lineage>
        <taxon>Eukaryota</taxon>
        <taxon>Viridiplantae</taxon>
        <taxon>Chlorophyta</taxon>
        <taxon>core chlorophytes</taxon>
        <taxon>Chlorophyceae</taxon>
        <taxon>CS clade</taxon>
        <taxon>Chlamydomonadales</taxon>
        <taxon>Volvocaceae</taxon>
        <taxon>Volvox</taxon>
    </lineage>
</organism>
<dbReference type="InterPro" id="IPR000477">
    <property type="entry name" value="RT_dom"/>
</dbReference>
<comment type="caution">
    <text evidence="2">The sequence shown here is derived from an EMBL/GenBank/DDBJ whole genome shotgun (WGS) entry which is preliminary data.</text>
</comment>
<dbReference type="AlphaFoldDB" id="A0A8J4CXU5"/>
<feature type="non-terminal residue" evidence="2">
    <location>
        <position position="431"/>
    </location>
</feature>
<accession>A0A8J4CXU5</accession>